<dbReference type="PRINTS" id="PR00237">
    <property type="entry name" value="GPCRRHODOPSN"/>
</dbReference>
<feature type="region of interest" description="Disordered" evidence="5">
    <location>
        <begin position="330"/>
        <end position="350"/>
    </location>
</feature>
<evidence type="ECO:0000256" key="5">
    <source>
        <dbReference type="SAM" id="MobiDB-lite"/>
    </source>
</evidence>
<evidence type="ECO:0000256" key="4">
    <source>
        <dbReference type="ARBA" id="ARBA00023136"/>
    </source>
</evidence>
<evidence type="ECO:0000256" key="2">
    <source>
        <dbReference type="ARBA" id="ARBA00022692"/>
    </source>
</evidence>
<dbReference type="InterPro" id="IPR017452">
    <property type="entry name" value="GPCR_Rhodpsn_7TM"/>
</dbReference>
<evidence type="ECO:0000313" key="8">
    <source>
        <dbReference type="Proteomes" id="UP000887569"/>
    </source>
</evidence>
<keyword evidence="2 6" id="KW-0812">Transmembrane</keyword>
<feature type="domain" description="G-protein coupled receptors family 1 profile" evidence="7">
    <location>
        <begin position="35"/>
        <end position="295"/>
    </location>
</feature>
<dbReference type="Pfam" id="PF00001">
    <property type="entry name" value="7tm_1"/>
    <property type="match status" value="1"/>
</dbReference>
<feature type="transmembrane region" description="Helical" evidence="6">
    <location>
        <begin position="94"/>
        <end position="116"/>
    </location>
</feature>
<keyword evidence="8" id="KW-1185">Reference proteome</keyword>
<proteinExistence type="predicted"/>
<feature type="transmembrane region" description="Helical" evidence="6">
    <location>
        <begin position="54"/>
        <end position="74"/>
    </location>
</feature>
<name>A0A915B4I8_PARUN</name>
<dbReference type="AlphaFoldDB" id="A0A915B4I8"/>
<keyword evidence="4 6" id="KW-0472">Membrane</keyword>
<dbReference type="GO" id="GO:0016020">
    <property type="term" value="C:membrane"/>
    <property type="evidence" value="ECO:0007669"/>
    <property type="project" value="UniProtKB-SubCell"/>
</dbReference>
<feature type="transmembrane region" description="Helical" evidence="6">
    <location>
        <begin position="243"/>
        <end position="266"/>
    </location>
</feature>
<dbReference type="PANTHER" id="PTHR46895">
    <property type="entry name" value="PROTEIN CBG20548-RELATED"/>
    <property type="match status" value="1"/>
</dbReference>
<feature type="transmembrane region" description="Helical" evidence="6">
    <location>
        <begin position="20"/>
        <end position="42"/>
    </location>
</feature>
<accession>A0A915B4I8</accession>
<evidence type="ECO:0000259" key="7">
    <source>
        <dbReference type="PROSITE" id="PS50262"/>
    </source>
</evidence>
<dbReference type="Gene3D" id="1.20.1070.10">
    <property type="entry name" value="Rhodopsin 7-helix transmembrane proteins"/>
    <property type="match status" value="1"/>
</dbReference>
<dbReference type="InterPro" id="IPR000276">
    <property type="entry name" value="GPCR_Rhodpsn"/>
</dbReference>
<protein>
    <submittedName>
        <fullName evidence="9">G-protein coupled receptors family 1 profile domain-containing protein</fullName>
    </submittedName>
</protein>
<dbReference type="WBParaSite" id="PgR026_g060_t02">
    <property type="protein sequence ID" value="PgR026_g060_t02"/>
    <property type="gene ID" value="PgR026_g060"/>
</dbReference>
<evidence type="ECO:0000256" key="6">
    <source>
        <dbReference type="SAM" id="Phobius"/>
    </source>
</evidence>
<keyword evidence="3 6" id="KW-1133">Transmembrane helix</keyword>
<evidence type="ECO:0000256" key="1">
    <source>
        <dbReference type="ARBA" id="ARBA00004370"/>
    </source>
</evidence>
<dbReference type="CDD" id="cd14978">
    <property type="entry name" value="7tmA_FMRFamide_R-like"/>
    <property type="match status" value="1"/>
</dbReference>
<sequence length="403" mass="46042">NSTSASLLSEEFQACIIRWIYTKIFLVQFLFGFSGNMLNLLVLLSRKMRSRTNLLFAAMAFSDLAFLAVQFQTYLYTSGFLSSTFNVLFREYNIFLVAIANWFSALSIWFMLAVTIERLTVIRRPFQAVQEPVTRGFIVYTVLIVVFSFAVTFVHHIAFRKVYVDGRMRIEMMKHPIISIWTLVQALTVVIMPCILMTILNVLLILSLKKHTFPLDMIHGEQLTGRQAIVITKSKTEKKVTTMVIVILSSFTLCNMPGAILYILVQFANKQPTAFHKALANCLVITGKVLNFALFCMSSSYFRKNLMKQIKICFLKLRRRSSMHSRGTSFSTLTCHSSQHDHSPLTSRSTRFHRDISNESDEGGCNCANNFVRSTRFSEHHHRSEMKTISTTKSNRVIGDAVL</sequence>
<dbReference type="GO" id="GO:0004930">
    <property type="term" value="F:G protein-coupled receptor activity"/>
    <property type="evidence" value="ECO:0007669"/>
    <property type="project" value="InterPro"/>
</dbReference>
<comment type="subcellular location">
    <subcellularLocation>
        <location evidence="1">Membrane</location>
    </subcellularLocation>
</comment>
<dbReference type="Proteomes" id="UP000887569">
    <property type="component" value="Unplaced"/>
</dbReference>
<dbReference type="SUPFAM" id="SSF81321">
    <property type="entry name" value="Family A G protein-coupled receptor-like"/>
    <property type="match status" value="1"/>
</dbReference>
<organism evidence="8 9">
    <name type="scientific">Parascaris univalens</name>
    <name type="common">Nematode worm</name>
    <dbReference type="NCBI Taxonomy" id="6257"/>
    <lineage>
        <taxon>Eukaryota</taxon>
        <taxon>Metazoa</taxon>
        <taxon>Ecdysozoa</taxon>
        <taxon>Nematoda</taxon>
        <taxon>Chromadorea</taxon>
        <taxon>Rhabditida</taxon>
        <taxon>Spirurina</taxon>
        <taxon>Ascaridomorpha</taxon>
        <taxon>Ascaridoidea</taxon>
        <taxon>Ascarididae</taxon>
        <taxon>Parascaris</taxon>
    </lineage>
</organism>
<feature type="transmembrane region" description="Helical" evidence="6">
    <location>
        <begin position="278"/>
        <end position="302"/>
    </location>
</feature>
<reference evidence="9" key="1">
    <citation type="submission" date="2022-11" db="UniProtKB">
        <authorList>
            <consortium name="WormBaseParasite"/>
        </authorList>
    </citation>
    <scope>IDENTIFICATION</scope>
</reference>
<evidence type="ECO:0000256" key="3">
    <source>
        <dbReference type="ARBA" id="ARBA00022989"/>
    </source>
</evidence>
<dbReference type="PANTHER" id="PTHR46895:SF8">
    <property type="entry name" value="G-PROTEIN COUPLED RECEPTORS FAMILY 1 PROFILE DOMAIN-CONTAINING PROTEIN"/>
    <property type="match status" value="1"/>
</dbReference>
<dbReference type="PROSITE" id="PS50262">
    <property type="entry name" value="G_PROTEIN_RECEP_F1_2"/>
    <property type="match status" value="1"/>
</dbReference>
<feature type="transmembrane region" description="Helical" evidence="6">
    <location>
        <begin position="137"/>
        <end position="158"/>
    </location>
</feature>
<feature type="transmembrane region" description="Helical" evidence="6">
    <location>
        <begin position="178"/>
        <end position="208"/>
    </location>
</feature>
<evidence type="ECO:0000313" key="9">
    <source>
        <dbReference type="WBParaSite" id="PgR026_g060_t02"/>
    </source>
</evidence>